<name>A0A1I2M3L5_9BACT</name>
<reference evidence="1 3" key="1">
    <citation type="submission" date="2016-10" db="EMBL/GenBank/DDBJ databases">
        <authorList>
            <person name="de Groot N.N."/>
        </authorList>
    </citation>
    <scope>NUCLEOTIDE SEQUENCE [LARGE SCALE GENOMIC DNA]</scope>
    <source>
        <strain evidence="1 3">CGMCC 1.9156</strain>
    </source>
</reference>
<dbReference type="EMBL" id="SNWI01000004">
    <property type="protein sequence ID" value="TDO02573.1"/>
    <property type="molecule type" value="Genomic_DNA"/>
</dbReference>
<evidence type="ECO:0000313" key="3">
    <source>
        <dbReference type="Proteomes" id="UP000198964"/>
    </source>
</evidence>
<organism evidence="1 3">
    <name type="scientific">Sunxiuqinia elliptica</name>
    <dbReference type="NCBI Taxonomy" id="655355"/>
    <lineage>
        <taxon>Bacteria</taxon>
        <taxon>Pseudomonadati</taxon>
        <taxon>Bacteroidota</taxon>
        <taxon>Bacteroidia</taxon>
        <taxon>Marinilabiliales</taxon>
        <taxon>Prolixibacteraceae</taxon>
        <taxon>Sunxiuqinia</taxon>
    </lineage>
</organism>
<keyword evidence="3" id="KW-1185">Reference proteome</keyword>
<sequence length="63" mass="7225">MSLLEIVVYCLKQLTPSLLLIYLPYAKATTGTFDFASKISKKTRELQRYFLILRPSFAGLSQH</sequence>
<accession>A0A1I2M3L5</accession>
<proteinExistence type="predicted"/>
<dbReference type="STRING" id="655355.SAMN05216283_11821"/>
<evidence type="ECO:0000313" key="1">
    <source>
        <dbReference type="EMBL" id="SFF85428.1"/>
    </source>
</evidence>
<dbReference type="EMBL" id="FONW01000018">
    <property type="protein sequence ID" value="SFF85428.1"/>
    <property type="molecule type" value="Genomic_DNA"/>
</dbReference>
<dbReference type="AlphaFoldDB" id="A0A1I2M3L5"/>
<reference evidence="2 4" key="2">
    <citation type="submission" date="2019-03" db="EMBL/GenBank/DDBJ databases">
        <title>Freshwater and sediment microbial communities from various areas in North America, analyzing microbe dynamics in response to fracking.</title>
        <authorList>
            <person name="Lamendella R."/>
        </authorList>
    </citation>
    <scope>NUCLEOTIDE SEQUENCE [LARGE SCALE GENOMIC DNA]</scope>
    <source>
        <strain evidence="2 4">114D</strain>
    </source>
</reference>
<dbReference type="Proteomes" id="UP000198964">
    <property type="component" value="Unassembled WGS sequence"/>
</dbReference>
<protein>
    <submittedName>
        <fullName evidence="1">Uncharacterized protein</fullName>
    </submittedName>
</protein>
<dbReference type="Proteomes" id="UP000294848">
    <property type="component" value="Unassembled WGS sequence"/>
</dbReference>
<evidence type="ECO:0000313" key="4">
    <source>
        <dbReference type="Proteomes" id="UP000294848"/>
    </source>
</evidence>
<evidence type="ECO:0000313" key="2">
    <source>
        <dbReference type="EMBL" id="TDO02573.1"/>
    </source>
</evidence>
<gene>
    <name evidence="2" type="ORF">DET52_10438</name>
    <name evidence="1" type="ORF">SAMN05216283_11821</name>
</gene>